<accession>Q2C9T4</accession>
<protein>
    <recommendedName>
        <fullName evidence="2">FAD assembly factor SdhE</fullName>
    </recommendedName>
</protein>
<dbReference type="PANTHER" id="PTHR12469:SF2">
    <property type="entry name" value="SUCCINATE DEHYDROGENASE ASSEMBLY FACTOR 2, MITOCHONDRIAL"/>
    <property type="match status" value="1"/>
</dbReference>
<proteinExistence type="inferred from homology"/>
<dbReference type="Pfam" id="PF03937">
    <property type="entry name" value="Sdh5"/>
    <property type="match status" value="1"/>
</dbReference>
<dbReference type="HOGENOM" id="CLU_103054_1_3_5"/>
<keyword evidence="5" id="KW-1185">Reference proteome</keyword>
<dbReference type="Proteomes" id="UP000003635">
    <property type="component" value="Unassembled WGS sequence"/>
</dbReference>
<gene>
    <name evidence="4" type="ORF">OG2516_05098</name>
</gene>
<dbReference type="Gene3D" id="1.10.150.250">
    <property type="entry name" value="Flavinator of succinate dehydrogenase"/>
    <property type="match status" value="1"/>
</dbReference>
<dbReference type="InterPro" id="IPR036714">
    <property type="entry name" value="SDH_sf"/>
</dbReference>
<reference evidence="4 5" key="1">
    <citation type="journal article" date="2010" name="J. Bacteriol.">
        <title>Genome sequences of Oceanicola granulosus HTCC2516(T) and Oceanicola batsensis HTCC2597(TDelta).</title>
        <authorList>
            <person name="Thrash J.C."/>
            <person name="Cho J.C."/>
            <person name="Vergin K.L."/>
            <person name="Giovannoni S.J."/>
        </authorList>
    </citation>
    <scope>NUCLEOTIDE SEQUENCE [LARGE SCALE GENOMIC DNA]</scope>
    <source>
        <strain evidence="5">ATCC BAA-861 / DSM 15982 / KCTC 12143 / HTCC2516</strain>
    </source>
</reference>
<dbReference type="SUPFAM" id="SSF109910">
    <property type="entry name" value="YgfY-like"/>
    <property type="match status" value="1"/>
</dbReference>
<dbReference type="AlphaFoldDB" id="Q2C9T4"/>
<comment type="caution">
    <text evidence="4">The sequence shown here is derived from an EMBL/GenBank/DDBJ whole genome shotgun (WGS) entry which is preliminary data.</text>
</comment>
<comment type="similarity">
    <text evidence="1">Belongs to the SdhE FAD assembly factor family.</text>
</comment>
<evidence type="ECO:0000256" key="2">
    <source>
        <dbReference type="ARBA" id="ARBA00019418"/>
    </source>
</evidence>
<sequence>MSERHETRLKRLRMRSMRRGMKEMDLLLMAFADARLAGLSGSELDAYERLLEESDQDLYAWISGAAPVPAAHAPLIARIAETAPGRR</sequence>
<name>Q2C9T4_OCEGH</name>
<dbReference type="EMBL" id="AAOT01000071">
    <property type="protein sequence ID" value="EAR49437.1"/>
    <property type="molecule type" value="Genomic_DNA"/>
</dbReference>
<dbReference type="RefSeq" id="WP_007254547.1">
    <property type="nucleotide sequence ID" value="NZ_CH724107.1"/>
</dbReference>
<dbReference type="GO" id="GO:0006099">
    <property type="term" value="P:tricarboxylic acid cycle"/>
    <property type="evidence" value="ECO:0007669"/>
    <property type="project" value="TreeGrafter"/>
</dbReference>
<evidence type="ECO:0000256" key="3">
    <source>
        <dbReference type="ARBA" id="ARBA00023186"/>
    </source>
</evidence>
<dbReference type="PANTHER" id="PTHR12469">
    <property type="entry name" value="PROTEIN EMI5 HOMOLOG, MITOCHONDRIAL"/>
    <property type="match status" value="1"/>
</dbReference>
<dbReference type="eggNOG" id="COG2938">
    <property type="taxonomic scope" value="Bacteria"/>
</dbReference>
<evidence type="ECO:0000256" key="1">
    <source>
        <dbReference type="ARBA" id="ARBA00008571"/>
    </source>
</evidence>
<evidence type="ECO:0000313" key="5">
    <source>
        <dbReference type="Proteomes" id="UP000003635"/>
    </source>
</evidence>
<dbReference type="OrthoDB" id="9807264at2"/>
<organism evidence="4 5">
    <name type="scientific">Oceanicola granulosus (strain ATCC BAA-861 / DSM 15982 / KCTC 12143 / HTCC2516)</name>
    <dbReference type="NCBI Taxonomy" id="314256"/>
    <lineage>
        <taxon>Bacteria</taxon>
        <taxon>Pseudomonadati</taxon>
        <taxon>Pseudomonadota</taxon>
        <taxon>Alphaproteobacteria</taxon>
        <taxon>Rhodobacterales</taxon>
        <taxon>Roseobacteraceae</taxon>
        <taxon>Oceanicola</taxon>
    </lineage>
</organism>
<dbReference type="InterPro" id="IPR005631">
    <property type="entry name" value="SDH"/>
</dbReference>
<evidence type="ECO:0000313" key="4">
    <source>
        <dbReference type="EMBL" id="EAR49437.1"/>
    </source>
</evidence>
<keyword evidence="3" id="KW-0143">Chaperone</keyword>
<dbReference type="STRING" id="314256.OG2516_05098"/>